<feature type="transmembrane region" description="Helical" evidence="1">
    <location>
        <begin position="199"/>
        <end position="219"/>
    </location>
</feature>
<dbReference type="EMBL" id="JAKXMK010000009">
    <property type="protein sequence ID" value="MCH6166441.1"/>
    <property type="molecule type" value="Genomic_DNA"/>
</dbReference>
<dbReference type="Proteomes" id="UP001299970">
    <property type="component" value="Unassembled WGS sequence"/>
</dbReference>
<feature type="transmembrane region" description="Helical" evidence="1">
    <location>
        <begin position="31"/>
        <end position="51"/>
    </location>
</feature>
<reference evidence="2 3" key="1">
    <citation type="submission" date="2022-03" db="EMBL/GenBank/DDBJ databases">
        <title>Pseudonocardia alaer sp. nov., a novel actinomycete isolated from reed forest soil.</title>
        <authorList>
            <person name="Wang L."/>
        </authorList>
    </citation>
    <scope>NUCLEOTIDE SEQUENCE [LARGE SCALE GENOMIC DNA]</scope>
    <source>
        <strain evidence="2 3">Y-16303</strain>
    </source>
</reference>
<feature type="transmembrane region" description="Helical" evidence="1">
    <location>
        <begin position="231"/>
        <end position="249"/>
    </location>
</feature>
<keyword evidence="1" id="KW-0472">Membrane</keyword>
<keyword evidence="1" id="KW-1133">Transmembrane helix</keyword>
<keyword evidence="3" id="KW-1185">Reference proteome</keyword>
<evidence type="ECO:0000313" key="3">
    <source>
        <dbReference type="Proteomes" id="UP001299970"/>
    </source>
</evidence>
<evidence type="ECO:0000256" key="1">
    <source>
        <dbReference type="SAM" id="Phobius"/>
    </source>
</evidence>
<proteinExistence type="predicted"/>
<evidence type="ECO:0000313" key="2">
    <source>
        <dbReference type="EMBL" id="MCH6166441.1"/>
    </source>
</evidence>
<protein>
    <recommendedName>
        <fullName evidence="4">Secreted protein</fullName>
    </recommendedName>
</protein>
<name>A0ABS9TD20_9PSEU</name>
<sequence>MSVLTKNAPVSVAQVREFVAGGATPQRLRRVGAVLLVGALLAGVVGLANGLSRADAVGSEGVRLATLSADAAEIYRALADADAMATSGYVSGGTEPEAVRDRFDSDITAASERLVRAAAGLADDDPAADDVVTITSNLPVYTAYVESARTYNRLGLPLGQSYLGAASNLMRETILPAAATLRTAEYTALDATLARGGTLPFAVVVLGIAALVGLVHASIRERRRTNRVINPGLVGAVAALVVLVMWWVVATAVAGGALRGADRHGDAARALDDAHAAALQARSNESLVLVARGGAGASDQGFTVQIDRILAPGALLDTAAAADPDADLSTVRAAAERWRDAHVALRALDDGGRFPEAVDSATGTDPQGSGVTFEALDAALGSATAAQRAAFTDDAAAARAAAGALPVVSVVLGVLAAVGIVLGIGRRLGEYR</sequence>
<accession>A0ABS9TD20</accession>
<comment type="caution">
    <text evidence="2">The sequence shown here is derived from an EMBL/GenBank/DDBJ whole genome shotgun (WGS) entry which is preliminary data.</text>
</comment>
<organism evidence="2 3">
    <name type="scientific">Pseudonocardia alaniniphila</name>
    <dbReference type="NCBI Taxonomy" id="75291"/>
    <lineage>
        <taxon>Bacteria</taxon>
        <taxon>Bacillati</taxon>
        <taxon>Actinomycetota</taxon>
        <taxon>Actinomycetes</taxon>
        <taxon>Pseudonocardiales</taxon>
        <taxon>Pseudonocardiaceae</taxon>
        <taxon>Pseudonocardia</taxon>
    </lineage>
</organism>
<gene>
    <name evidence="2" type="ORF">MMF94_12180</name>
</gene>
<dbReference type="RefSeq" id="WP_241036471.1">
    <property type="nucleotide sequence ID" value="NZ_BAAAJF010000002.1"/>
</dbReference>
<keyword evidence="1" id="KW-0812">Transmembrane</keyword>
<evidence type="ECO:0008006" key="4">
    <source>
        <dbReference type="Google" id="ProtNLM"/>
    </source>
</evidence>
<feature type="transmembrane region" description="Helical" evidence="1">
    <location>
        <begin position="403"/>
        <end position="424"/>
    </location>
</feature>